<evidence type="ECO:0000256" key="4">
    <source>
        <dbReference type="RuleBase" id="RU004075"/>
    </source>
</evidence>
<dbReference type="InterPro" id="IPR015424">
    <property type="entry name" value="PyrdxlP-dep_Trfase"/>
</dbReference>
<dbReference type="GO" id="GO:0004760">
    <property type="term" value="F:L-serine-pyruvate transaminase activity"/>
    <property type="evidence" value="ECO:0007669"/>
    <property type="project" value="TreeGrafter"/>
</dbReference>
<reference evidence="7 8" key="1">
    <citation type="submission" date="2016-04" db="EMBL/GenBank/DDBJ databases">
        <authorList>
            <person name="Evans L.H."/>
            <person name="Alamgir A."/>
            <person name="Owens N."/>
            <person name="Weber N.D."/>
            <person name="Virtaneva K."/>
            <person name="Barbian K."/>
            <person name="Babar A."/>
            <person name="Rosenke K."/>
        </authorList>
    </citation>
    <scope>NUCLEOTIDE SEQUENCE [LARGE SCALE GENOMIC DNA]</scope>
    <source>
        <strain evidence="8">S5(T) (JCM 30642 \VKM B-2941)</strain>
    </source>
</reference>
<keyword evidence="7" id="KW-0808">Transferase</keyword>
<dbReference type="Pfam" id="PF00266">
    <property type="entry name" value="Aminotran_5"/>
    <property type="match status" value="1"/>
</dbReference>
<evidence type="ECO:0000256" key="3">
    <source>
        <dbReference type="ARBA" id="ARBA00022898"/>
    </source>
</evidence>
<evidence type="ECO:0000313" key="8">
    <source>
        <dbReference type="Proteomes" id="UP000195607"/>
    </source>
</evidence>
<dbReference type="Proteomes" id="UP000195607">
    <property type="component" value="Chromosome I"/>
</dbReference>
<dbReference type="InterPro" id="IPR015421">
    <property type="entry name" value="PyrdxlP-dep_Trfase_major"/>
</dbReference>
<dbReference type="RefSeq" id="WP_148689738.1">
    <property type="nucleotide sequence ID" value="NZ_LT671858.1"/>
</dbReference>
<accession>A0A1N5UGP3</accession>
<dbReference type="InterPro" id="IPR000192">
    <property type="entry name" value="Aminotrans_V_dom"/>
</dbReference>
<comment type="similarity">
    <text evidence="2 4">Belongs to the class-V pyridoxal-phosphate-dependent aminotransferase family.</text>
</comment>
<keyword evidence="3" id="KW-0663">Pyridoxal phosphate</keyword>
<dbReference type="InterPro" id="IPR015422">
    <property type="entry name" value="PyrdxlP-dep_Trfase_small"/>
</dbReference>
<dbReference type="InterPro" id="IPR020578">
    <property type="entry name" value="Aminotrans_V_PyrdxlP_BS"/>
</dbReference>
<dbReference type="AlphaFoldDB" id="A0A1N5UGP3"/>
<dbReference type="SUPFAM" id="SSF53383">
    <property type="entry name" value="PLP-dependent transferases"/>
    <property type="match status" value="1"/>
</dbReference>
<evidence type="ECO:0000313" key="7">
    <source>
        <dbReference type="EMBL" id="SIM59954.1"/>
    </source>
</evidence>
<keyword evidence="7" id="KW-0032">Aminotransferase</keyword>
<evidence type="ECO:0000256" key="5">
    <source>
        <dbReference type="RuleBase" id="RU004504"/>
    </source>
</evidence>
<organism evidence="7 8">
    <name type="scientific">Cuniculiplasma divulgatum</name>
    <dbReference type="NCBI Taxonomy" id="1673428"/>
    <lineage>
        <taxon>Archaea</taxon>
        <taxon>Methanobacteriati</taxon>
        <taxon>Thermoplasmatota</taxon>
        <taxon>Thermoplasmata</taxon>
        <taxon>Thermoplasmatales</taxon>
        <taxon>Cuniculiplasmataceae</taxon>
        <taxon>Cuniculiplasma</taxon>
    </lineage>
</organism>
<sequence>MMLIPGPVEVSEKTMEASRLVTNHRSESFKNIVRNSEKLLNKFSDSTHSLMITGSGTLAVESMIYSFTKPKDNVLAVTFGEFGNRLIESSQRRGLKVHRINKSISEHLEVGEITDYVSSHREIGSIFIIHNETGNGTAIKNLKNVVRESKENGLQVLVDGVSSFAGLPVKINEWGIDVMASCSQKGIASVPGIGIVFIGKEANESLIQSNDIPKYLDAKIGIDFLNKGETAFTPSTGAFNALHNALNELESETIDARNQRHAKIASFLRGKLKESGSKIYGNELNYSDTVIAFEPSIPATKLRAELLKRNIEVANGMGELNGKILRVGNMGLVSEKIAAEFINTYQEILSEGITLN</sequence>
<dbReference type="PROSITE" id="PS00595">
    <property type="entry name" value="AA_TRANSFER_CLASS_5"/>
    <property type="match status" value="1"/>
</dbReference>
<dbReference type="InterPro" id="IPR024169">
    <property type="entry name" value="SP_NH2Trfase/AEP_transaminase"/>
</dbReference>
<dbReference type="GO" id="GO:0019265">
    <property type="term" value="P:glycine biosynthetic process, by transamination of glyoxylate"/>
    <property type="evidence" value="ECO:0007669"/>
    <property type="project" value="TreeGrafter"/>
</dbReference>
<name>A0A1N5UGP3_9ARCH</name>
<dbReference type="Gene3D" id="3.40.640.10">
    <property type="entry name" value="Type I PLP-dependent aspartate aminotransferase-like (Major domain)"/>
    <property type="match status" value="1"/>
</dbReference>
<dbReference type="PANTHER" id="PTHR21152:SF39">
    <property type="entry name" value="SOLUBLE HYDROGENASE, SMALL SUBUNIT"/>
    <property type="match status" value="1"/>
</dbReference>
<comment type="cofactor">
    <cofactor evidence="1 5">
        <name>pyridoxal 5'-phosphate</name>
        <dbReference type="ChEBI" id="CHEBI:597326"/>
    </cofactor>
</comment>
<gene>
    <name evidence="7" type="ORF">CSP5_0959</name>
</gene>
<dbReference type="PIRSF" id="PIRSF000524">
    <property type="entry name" value="SPT"/>
    <property type="match status" value="1"/>
</dbReference>
<dbReference type="EMBL" id="LT671858">
    <property type="protein sequence ID" value="SIM59954.1"/>
    <property type="molecule type" value="Genomic_DNA"/>
</dbReference>
<feature type="domain" description="Aminotransferase class V" evidence="6">
    <location>
        <begin position="22"/>
        <end position="316"/>
    </location>
</feature>
<dbReference type="GeneID" id="41588227"/>
<evidence type="ECO:0000256" key="1">
    <source>
        <dbReference type="ARBA" id="ARBA00001933"/>
    </source>
</evidence>
<evidence type="ECO:0000259" key="6">
    <source>
        <dbReference type="Pfam" id="PF00266"/>
    </source>
</evidence>
<dbReference type="Gene3D" id="3.90.1150.10">
    <property type="entry name" value="Aspartate Aminotransferase, domain 1"/>
    <property type="match status" value="1"/>
</dbReference>
<dbReference type="GO" id="GO:0008453">
    <property type="term" value="F:alanine-glyoxylate transaminase activity"/>
    <property type="evidence" value="ECO:0007669"/>
    <property type="project" value="TreeGrafter"/>
</dbReference>
<evidence type="ECO:0000256" key="2">
    <source>
        <dbReference type="ARBA" id="ARBA00009236"/>
    </source>
</evidence>
<proteinExistence type="inferred from homology"/>
<protein>
    <submittedName>
        <fullName evidence="7">Class V aminotransferase</fullName>
    </submittedName>
</protein>
<dbReference type="PANTHER" id="PTHR21152">
    <property type="entry name" value="AMINOTRANSFERASE CLASS V"/>
    <property type="match status" value="1"/>
</dbReference>